<dbReference type="OrthoDB" id="9793820at2"/>
<comment type="similarity">
    <text evidence="1">Belongs to the SorC transcriptional regulatory family.</text>
</comment>
<dbReference type="Pfam" id="PF04198">
    <property type="entry name" value="Sugar-bind"/>
    <property type="match status" value="1"/>
</dbReference>
<keyword evidence="2" id="KW-0805">Transcription regulation</keyword>
<evidence type="ECO:0000259" key="5">
    <source>
        <dbReference type="Pfam" id="PF04198"/>
    </source>
</evidence>
<dbReference type="InterPro" id="IPR037171">
    <property type="entry name" value="NagB/RpiA_transferase-like"/>
</dbReference>
<dbReference type="Proteomes" id="UP001163550">
    <property type="component" value="Chromosome"/>
</dbReference>
<evidence type="ECO:0000313" key="7">
    <source>
        <dbReference type="EMBL" id="OFV71682.1"/>
    </source>
</evidence>
<reference evidence="7 10" key="1">
    <citation type="submission" date="2015-09" db="EMBL/GenBank/DDBJ databases">
        <title>Genome sequence of Acetobacterium wieringae DSM 1911.</title>
        <authorList>
            <person name="Poehlein A."/>
            <person name="Bengelsdorf F.R."/>
            <person name="Schiel-Bengelsdorf B."/>
            <person name="Duerre P."/>
            <person name="Daniel R."/>
        </authorList>
    </citation>
    <scope>NUCLEOTIDE SEQUENCE [LARGE SCALE GENOMIC DNA]</scope>
    <source>
        <strain evidence="7 10">DSM 1911</strain>
    </source>
</reference>
<evidence type="ECO:0000313" key="11">
    <source>
        <dbReference type="Proteomes" id="UP000322619"/>
    </source>
</evidence>
<dbReference type="Gene3D" id="1.10.10.10">
    <property type="entry name" value="Winged helix-like DNA-binding domain superfamily/Winged helix DNA-binding domain"/>
    <property type="match status" value="1"/>
</dbReference>
<evidence type="ECO:0000256" key="3">
    <source>
        <dbReference type="ARBA" id="ARBA00023125"/>
    </source>
</evidence>
<dbReference type="PANTHER" id="PTHR34294">
    <property type="entry name" value="TRANSCRIPTIONAL REGULATOR-RELATED"/>
    <property type="match status" value="1"/>
</dbReference>
<dbReference type="InterPro" id="IPR048715">
    <property type="entry name" value="CggR_N"/>
</dbReference>
<dbReference type="InterPro" id="IPR051054">
    <property type="entry name" value="SorC_transcr_regulators"/>
</dbReference>
<dbReference type="GO" id="GO:0030246">
    <property type="term" value="F:carbohydrate binding"/>
    <property type="evidence" value="ECO:0007669"/>
    <property type="project" value="InterPro"/>
</dbReference>
<reference evidence="9" key="3">
    <citation type="submission" date="2021-11" db="EMBL/GenBank/DDBJ databases">
        <title>Isoprene-degrading acetogen.</title>
        <authorList>
            <person name="Yang Y."/>
            <person name="Jin H."/>
            <person name="Yan J."/>
        </authorList>
    </citation>
    <scope>NUCLEOTIDE SEQUENCE</scope>
    <source>
        <strain evidence="9">Berkeley</strain>
    </source>
</reference>
<keyword evidence="3" id="KW-0238">DNA-binding</keyword>
<evidence type="ECO:0000256" key="4">
    <source>
        <dbReference type="ARBA" id="ARBA00023163"/>
    </source>
</evidence>
<dbReference type="STRING" id="52694.ACWI_08070"/>
<dbReference type="PANTHER" id="PTHR34294:SF5">
    <property type="entry name" value="CENTRAL GLYCOLYTIC GENES REGULATOR"/>
    <property type="match status" value="1"/>
</dbReference>
<dbReference type="InterPro" id="IPR007324">
    <property type="entry name" value="Sugar-bd_dom_put"/>
</dbReference>
<evidence type="ECO:0000313" key="10">
    <source>
        <dbReference type="Proteomes" id="UP000176244"/>
    </source>
</evidence>
<accession>A0A1F2PLQ7</accession>
<dbReference type="InterPro" id="IPR036390">
    <property type="entry name" value="WH_DNA-bd_sf"/>
</dbReference>
<dbReference type="Proteomes" id="UP000176244">
    <property type="component" value="Unassembled WGS sequence"/>
</dbReference>
<dbReference type="InterPro" id="IPR036388">
    <property type="entry name" value="WH-like_DNA-bd_sf"/>
</dbReference>
<reference evidence="8 11" key="2">
    <citation type="submission" date="2019-08" db="EMBL/GenBank/DDBJ databases">
        <title>Isolation and enrichment of carboxydotrophic bacteria from anaerobic sludge for the production of bio-based chemicals from syngas.</title>
        <authorList>
            <person name="Antares A.L."/>
            <person name="Moreira J."/>
            <person name="Diender M."/>
            <person name="Parshina S.N."/>
            <person name="Stams A.J.M."/>
            <person name="Alves M."/>
            <person name="Alves J.I."/>
            <person name="Sousa D.Z."/>
        </authorList>
    </citation>
    <scope>NUCLEOTIDE SEQUENCE [LARGE SCALE GENOMIC DNA]</scope>
    <source>
        <strain evidence="8 11">JM</strain>
    </source>
</reference>
<dbReference type="AlphaFoldDB" id="A0A1F2PLQ7"/>
<dbReference type="Pfam" id="PF21715">
    <property type="entry name" value="CggR_N"/>
    <property type="match status" value="1"/>
</dbReference>
<feature type="domain" description="CggR N-terminal DNA binding" evidence="6">
    <location>
        <begin position="26"/>
        <end position="93"/>
    </location>
</feature>
<keyword evidence="12" id="KW-1185">Reference proteome</keyword>
<evidence type="ECO:0000313" key="12">
    <source>
        <dbReference type="Proteomes" id="UP001163550"/>
    </source>
</evidence>
<dbReference type="Proteomes" id="UP000322619">
    <property type="component" value="Unassembled WGS sequence"/>
</dbReference>
<feature type="domain" description="Sugar-binding" evidence="5">
    <location>
        <begin position="98"/>
        <end position="344"/>
    </location>
</feature>
<protein>
    <submittedName>
        <fullName evidence="7">Central glycolytic genes regulator</fullName>
    </submittedName>
</protein>
<dbReference type="EMBL" id="CP087994">
    <property type="protein sequence ID" value="UYO63856.1"/>
    <property type="molecule type" value="Genomic_DNA"/>
</dbReference>
<evidence type="ECO:0000313" key="8">
    <source>
        <dbReference type="EMBL" id="TYC85989.1"/>
    </source>
</evidence>
<dbReference type="GO" id="GO:0003677">
    <property type="term" value="F:DNA binding"/>
    <property type="evidence" value="ECO:0007669"/>
    <property type="project" value="UniProtKB-KW"/>
</dbReference>
<dbReference type="SUPFAM" id="SSF100950">
    <property type="entry name" value="NagB/RpiA/CoA transferase-like"/>
    <property type="match status" value="1"/>
</dbReference>
<gene>
    <name evidence="7" type="primary">cggR</name>
    <name evidence="7" type="ORF">ACWI_08070</name>
    <name evidence="8" type="ORF">FXB42_09030</name>
    <name evidence="9" type="ORF">LNN31_05340</name>
</gene>
<dbReference type="RefSeq" id="WP_084633486.1">
    <property type="nucleotide sequence ID" value="NZ_CABIIK010000045.1"/>
</dbReference>
<dbReference type="EMBL" id="VSLA01000013">
    <property type="protein sequence ID" value="TYC85989.1"/>
    <property type="molecule type" value="Genomic_DNA"/>
</dbReference>
<organism evidence="7 10">
    <name type="scientific">Acetobacterium wieringae</name>
    <dbReference type="NCBI Taxonomy" id="52694"/>
    <lineage>
        <taxon>Bacteria</taxon>
        <taxon>Bacillati</taxon>
        <taxon>Bacillota</taxon>
        <taxon>Clostridia</taxon>
        <taxon>Eubacteriales</taxon>
        <taxon>Eubacteriaceae</taxon>
        <taxon>Acetobacterium</taxon>
    </lineage>
</organism>
<dbReference type="Gene3D" id="3.40.50.1360">
    <property type="match status" value="1"/>
</dbReference>
<evidence type="ECO:0000259" key="6">
    <source>
        <dbReference type="Pfam" id="PF21715"/>
    </source>
</evidence>
<evidence type="ECO:0000256" key="1">
    <source>
        <dbReference type="ARBA" id="ARBA00010466"/>
    </source>
</evidence>
<proteinExistence type="inferred from homology"/>
<sequence length="353" mass="39642">MSNQLKISKEVIELQQLVAPEVNRLIEMRYNILSTISSEQPIGRRNLAFVLDMSERQVRNEIDFFQTQKLVSVERQGVVITDAGNEALIQLKCLLYTYNGLEQLEKELMDRLHLKRVIICPGDMDMNYEVLRFMGRSGAKYVLSVMKYKDTLALTGGSCTAAVADEMREAFYPDVYVIPARGGIGKSHSTQANNVVAEMGLKLHSNYELLHLPDNIDQRLLEALKDYPEIKRVFNKMDNIDIFIFGLGRADVLADWRNLSTAEKRKILEQGAVAEAFGHYFDINGQVISPSSTIGIGTDNFKKIPHAIAVAGGVTKAEAIIAVSRIRENMVLITDESAAREILRKLQTMSDTK</sequence>
<dbReference type="EMBL" id="LKEU01000017">
    <property type="protein sequence ID" value="OFV71682.1"/>
    <property type="molecule type" value="Genomic_DNA"/>
</dbReference>
<keyword evidence="4" id="KW-0804">Transcription</keyword>
<dbReference type="SUPFAM" id="SSF46785">
    <property type="entry name" value="Winged helix' DNA-binding domain"/>
    <property type="match status" value="1"/>
</dbReference>
<name>A0A1F2PLQ7_9FIRM</name>
<evidence type="ECO:0000313" key="9">
    <source>
        <dbReference type="EMBL" id="UYO63856.1"/>
    </source>
</evidence>
<evidence type="ECO:0000256" key="2">
    <source>
        <dbReference type="ARBA" id="ARBA00023015"/>
    </source>
</evidence>